<dbReference type="Proteomes" id="UP000574276">
    <property type="component" value="Unassembled WGS sequence"/>
</dbReference>
<evidence type="ECO:0000256" key="1">
    <source>
        <dbReference type="SAM" id="Phobius"/>
    </source>
</evidence>
<reference evidence="2 3" key="1">
    <citation type="submission" date="2020-07" db="EMBL/GenBank/DDBJ databases">
        <title>Characterization and genome sequencing of isolate MD1, a novel member within the family Lachnospiraceae.</title>
        <authorList>
            <person name="Rettenmaier R."/>
            <person name="Di Bello L."/>
            <person name="Zinser C."/>
            <person name="Scheitz K."/>
            <person name="Liebl W."/>
            <person name="Zverlov V."/>
        </authorList>
    </citation>
    <scope>NUCLEOTIDE SEQUENCE [LARGE SCALE GENOMIC DNA]</scope>
    <source>
        <strain evidence="2 3">MD1</strain>
    </source>
</reference>
<evidence type="ECO:0000313" key="3">
    <source>
        <dbReference type="Proteomes" id="UP000574276"/>
    </source>
</evidence>
<dbReference type="AlphaFoldDB" id="A0A839K3S9"/>
<keyword evidence="1" id="KW-1133">Transmembrane helix</keyword>
<dbReference type="EMBL" id="JACEGA010000001">
    <property type="protein sequence ID" value="MBB2183669.1"/>
    <property type="molecule type" value="Genomic_DNA"/>
</dbReference>
<sequence length="705" mass="77944">MKAHKLNNRGASLIMVVIAFAFVMVLGSIIVRSVLINMEMKTVDRKSKYNFYTAEAALDEIRVGLVEDVSKALSEAYQSVMLQYSKKNPAMRKSLFHNRFIEEMKVSLAVSPVTGEISLLKLNSYLKETKKLNPTADGAQVQGTAILDTASSNKYITIKGLRVVCITEGYSTSITTDIRINFPEEQEEISSLAPYQDYALIADQALVAKFTDHTIQGNLYAGSKGIQTGNGKSLFISGSSIITKGDIIVRDRGSLIIQGSDTEVWASNLVTTQTNKAVDMSGDTIFKVTGKCYIMDDLALEAKRSKVTMEGEYYGYSDGMTSEANSAIIINAIHAKLDLSGLNKLYLAGRASISLDDGSGAVNYDTDDRYGAGTNSNCNIPTGESLVLKGCQNVYLLPSEYIAIGHNPVTWDEYVAYYDTITNTDTLVSIPHDAEVFHTSALSADECRLMYYLNELQPVKKAFYKFGSNDNVVYYYLNFKSKELATTYYKNYMLCYPERIYNGFPVEGIIINNTPGAYITAGNLMLYDSELKLIRGINATFTNHYRNEYQHLTATLTKHQKGIGDLSEDIVFENILDVDKIRADAMGNPGGIVLEKEALIGTDHYYVIIIDNEAGGTYHYDQSGKKGIIIATGDVSVERNFTGLIISNKTIDLSAAQITAASDLVSRILSQDADVARYFRAFTSTSDKGYINVSNLIHYENWKKN</sequence>
<keyword evidence="3" id="KW-1185">Reference proteome</keyword>
<organism evidence="2 3">
    <name type="scientific">Variimorphobacter saccharofermentans</name>
    <dbReference type="NCBI Taxonomy" id="2755051"/>
    <lineage>
        <taxon>Bacteria</taxon>
        <taxon>Bacillati</taxon>
        <taxon>Bacillota</taxon>
        <taxon>Clostridia</taxon>
        <taxon>Lachnospirales</taxon>
        <taxon>Lachnospiraceae</taxon>
        <taxon>Variimorphobacter</taxon>
    </lineage>
</organism>
<protein>
    <submittedName>
        <fullName evidence="2">Uncharacterized protein</fullName>
    </submittedName>
</protein>
<accession>A0A839K3S9</accession>
<keyword evidence="1" id="KW-0472">Membrane</keyword>
<keyword evidence="1" id="KW-0812">Transmembrane</keyword>
<evidence type="ECO:0000313" key="2">
    <source>
        <dbReference type="EMBL" id="MBB2183669.1"/>
    </source>
</evidence>
<feature type="transmembrane region" description="Helical" evidence="1">
    <location>
        <begin position="12"/>
        <end position="35"/>
    </location>
</feature>
<name>A0A839K3S9_9FIRM</name>
<dbReference type="RefSeq" id="WP_228353299.1">
    <property type="nucleotide sequence ID" value="NZ_JACEGA010000001.1"/>
</dbReference>
<proteinExistence type="predicted"/>
<comment type="caution">
    <text evidence="2">The sequence shown here is derived from an EMBL/GenBank/DDBJ whole genome shotgun (WGS) entry which is preliminary data.</text>
</comment>
<gene>
    <name evidence="2" type="ORF">H0486_12370</name>
</gene>